<proteinExistence type="predicted"/>
<accession>A0AAW5RDW3</accession>
<reference evidence="1" key="1">
    <citation type="submission" date="2021-06" db="EMBL/GenBank/DDBJ databases">
        <title>Propagation of a rapidly emergent carbapenem-resistant Acinetobacter baumannii lineage by various extra-hospital transmission networks.</title>
        <authorList>
            <person name="Calix J."/>
        </authorList>
    </citation>
    <scope>NUCLEOTIDE SEQUENCE</scope>
    <source>
        <strain evidence="1">WU_MDCI_Aw63</strain>
    </source>
</reference>
<evidence type="ECO:0000313" key="1">
    <source>
        <dbReference type="EMBL" id="MCU4397245.1"/>
    </source>
</evidence>
<dbReference type="Proteomes" id="UP001208534">
    <property type="component" value="Unassembled WGS sequence"/>
</dbReference>
<dbReference type="InterPro" id="IPR025352">
    <property type="entry name" value="DUF4256"/>
</dbReference>
<comment type="caution">
    <text evidence="1">The sequence shown here is derived from an EMBL/GenBank/DDBJ whole genome shotgun (WGS) entry which is preliminary data.</text>
</comment>
<dbReference type="Pfam" id="PF14066">
    <property type="entry name" value="DUF4256"/>
    <property type="match status" value="1"/>
</dbReference>
<protein>
    <submittedName>
        <fullName evidence="1">DUF4256 domain-containing protein</fullName>
    </submittedName>
</protein>
<dbReference type="AlphaFoldDB" id="A0AAW5RDW3"/>
<organism evidence="1 2">
    <name type="scientific">Acinetobacter junii</name>
    <dbReference type="NCBI Taxonomy" id="40215"/>
    <lineage>
        <taxon>Bacteria</taxon>
        <taxon>Pseudomonadati</taxon>
        <taxon>Pseudomonadota</taxon>
        <taxon>Gammaproteobacteria</taxon>
        <taxon>Moraxellales</taxon>
        <taxon>Moraxellaceae</taxon>
        <taxon>Acinetobacter</taxon>
    </lineage>
</organism>
<evidence type="ECO:0000313" key="2">
    <source>
        <dbReference type="Proteomes" id="UP001208534"/>
    </source>
</evidence>
<sequence>MECKYNGKKLDERQKNVLLDKLKIHFENNMHRHLNLSWYQVEERLKQVPDKLWSLHQMEEIGGEPDVVSIDSDSSEIIFYDCSLESPKGRRSLCYDREALNSRNEHKPISDAVNEAEVMGVELLIDEQYKQLQSIENFDLKTSSWVKTPENIRILGGAIFCDCRYGRVFTYHNSAQSYYATRGFRSLLKI</sequence>
<gene>
    <name evidence="1" type="ORF">KTH64_09830</name>
</gene>
<dbReference type="RefSeq" id="WP_042891237.1">
    <property type="nucleotide sequence ID" value="NZ_BBOS01000009.1"/>
</dbReference>
<dbReference type="EMBL" id="JAHPRE010000035">
    <property type="protein sequence ID" value="MCU4397245.1"/>
    <property type="molecule type" value="Genomic_DNA"/>
</dbReference>
<name>A0AAW5RDW3_ACIJU</name>